<organism evidence="3 4">
    <name type="scientific">Candidatus Falkowbacteria bacterium RIFOXYC2_FULL_48_21</name>
    <dbReference type="NCBI Taxonomy" id="1798005"/>
    <lineage>
        <taxon>Bacteria</taxon>
        <taxon>Candidatus Falkowiibacteriota</taxon>
    </lineage>
</organism>
<protein>
    <recommendedName>
        <fullName evidence="2">Gcp-like domain-containing protein</fullName>
    </recommendedName>
</protein>
<comment type="caution">
    <text evidence="3">The sequence shown here is derived from an EMBL/GenBank/DDBJ whole genome shotgun (WGS) entry which is preliminary data.</text>
</comment>
<gene>
    <name evidence="3" type="ORF">A2482_00340</name>
</gene>
<evidence type="ECO:0000256" key="1">
    <source>
        <dbReference type="SAM" id="MobiDB-lite"/>
    </source>
</evidence>
<feature type="domain" description="Gcp-like" evidence="2">
    <location>
        <begin position="91"/>
        <end position="224"/>
    </location>
</feature>
<dbReference type="Proteomes" id="UP000178656">
    <property type="component" value="Unassembled WGS sequence"/>
</dbReference>
<reference evidence="3 4" key="1">
    <citation type="journal article" date="2016" name="Nat. Commun.">
        <title>Thousands of microbial genomes shed light on interconnected biogeochemical processes in an aquifer system.</title>
        <authorList>
            <person name="Anantharaman K."/>
            <person name="Brown C.T."/>
            <person name="Hug L.A."/>
            <person name="Sharon I."/>
            <person name="Castelle C.J."/>
            <person name="Probst A.J."/>
            <person name="Thomas B.C."/>
            <person name="Singh A."/>
            <person name="Wilkins M.J."/>
            <person name="Karaoz U."/>
            <person name="Brodie E.L."/>
            <person name="Williams K.H."/>
            <person name="Hubbard S.S."/>
            <person name="Banfield J.F."/>
        </authorList>
    </citation>
    <scope>NUCLEOTIDE SEQUENCE [LARGE SCALE GENOMIC DNA]</scope>
</reference>
<sequence>MVVSGGHTQIYLVKDYLKYKLIGETLDDAAGEAFDKVAKIMNLGYPGGPAVSAWAERSQKSKGKSQKSESQKLGSKKSKLKNAESLTPISSPKDESVLWRTNFKFPVSLPRPMINSGDFTMSFSGLKTSVLYSWQKMSVGLSGQALDDLKAVFAAEFQQAVVDVLVAKTLGASEKFNAETVILGGGVSANKSLRGALQRSVEGAGMKFLCPEMKMTGDNAAMIAIAGYYHARKKEFVDCKSLRADCNWELR</sequence>
<dbReference type="AlphaFoldDB" id="A0A1F5TCN6"/>
<dbReference type="PANTHER" id="PTHR11735:SF6">
    <property type="entry name" value="TRNA N6-ADENOSINE THREONYLCARBAMOYLTRANSFERASE, MITOCHONDRIAL"/>
    <property type="match status" value="1"/>
</dbReference>
<proteinExistence type="predicted"/>
<feature type="domain" description="Gcp-like" evidence="2">
    <location>
        <begin position="2"/>
        <end position="60"/>
    </location>
</feature>
<accession>A0A1F5TCN6</accession>
<dbReference type="EMBL" id="MFGM01000031">
    <property type="protein sequence ID" value="OGF36655.1"/>
    <property type="molecule type" value="Genomic_DNA"/>
</dbReference>
<name>A0A1F5TCN6_9BACT</name>
<dbReference type="SUPFAM" id="SSF53067">
    <property type="entry name" value="Actin-like ATPase domain"/>
    <property type="match status" value="1"/>
</dbReference>
<dbReference type="PANTHER" id="PTHR11735">
    <property type="entry name" value="TRNA N6-ADENOSINE THREONYLCARBAMOYLTRANSFERASE"/>
    <property type="match status" value="1"/>
</dbReference>
<feature type="region of interest" description="Disordered" evidence="1">
    <location>
        <begin position="54"/>
        <end position="88"/>
    </location>
</feature>
<dbReference type="Pfam" id="PF00814">
    <property type="entry name" value="TsaD"/>
    <property type="match status" value="2"/>
</dbReference>
<dbReference type="Gene3D" id="3.30.420.40">
    <property type="match status" value="3"/>
</dbReference>
<evidence type="ECO:0000313" key="4">
    <source>
        <dbReference type="Proteomes" id="UP000178656"/>
    </source>
</evidence>
<evidence type="ECO:0000259" key="2">
    <source>
        <dbReference type="Pfam" id="PF00814"/>
    </source>
</evidence>
<dbReference type="InterPro" id="IPR043129">
    <property type="entry name" value="ATPase_NBD"/>
</dbReference>
<dbReference type="InterPro" id="IPR000905">
    <property type="entry name" value="Gcp-like_dom"/>
</dbReference>
<evidence type="ECO:0000313" key="3">
    <source>
        <dbReference type="EMBL" id="OGF36655.1"/>
    </source>
</evidence>